<gene>
    <name evidence="2" type="ORF">AABB31_02155</name>
</gene>
<organism evidence="2 3">
    <name type="scientific">Yoonia rhodophyticola</name>
    <dbReference type="NCBI Taxonomy" id="3137370"/>
    <lineage>
        <taxon>Bacteria</taxon>
        <taxon>Pseudomonadati</taxon>
        <taxon>Pseudomonadota</taxon>
        <taxon>Alphaproteobacteria</taxon>
        <taxon>Rhodobacterales</taxon>
        <taxon>Paracoccaceae</taxon>
        <taxon>Yoonia</taxon>
    </lineage>
</organism>
<evidence type="ECO:0000256" key="1">
    <source>
        <dbReference type="SAM" id="Phobius"/>
    </source>
</evidence>
<reference evidence="2 3" key="2">
    <citation type="submission" date="2024-08" db="EMBL/GenBank/DDBJ databases">
        <title>Phylogenomic analyses of a clade within the roseobacter group suggest taxonomic reassignments of species of the genera Aestuariivita, Citreicella, Loktanella, Nautella, Pelagibaca, Ruegeria, Thalassobius, Thiobacimonas and Tropicibacter, and the proposal o.</title>
        <authorList>
            <person name="Jeon C.O."/>
        </authorList>
    </citation>
    <scope>NUCLEOTIDE SEQUENCE [LARGE SCALE GENOMIC DNA]</scope>
    <source>
        <strain evidence="2 3">SS1-5</strain>
    </source>
</reference>
<name>A0AAN0MA33_9RHOB</name>
<dbReference type="EMBL" id="CP151767">
    <property type="protein sequence ID" value="WZU67789.2"/>
    <property type="molecule type" value="Genomic_DNA"/>
</dbReference>
<keyword evidence="1" id="KW-0812">Transmembrane</keyword>
<dbReference type="Proteomes" id="UP001470809">
    <property type="component" value="Chromosome"/>
</dbReference>
<keyword evidence="1" id="KW-0472">Membrane</keyword>
<keyword evidence="1" id="KW-1133">Transmembrane helix</keyword>
<dbReference type="AlphaFoldDB" id="A0AAN0MA33"/>
<feature type="transmembrane region" description="Helical" evidence="1">
    <location>
        <begin position="61"/>
        <end position="84"/>
    </location>
</feature>
<feature type="transmembrane region" description="Helical" evidence="1">
    <location>
        <begin position="203"/>
        <end position="225"/>
    </location>
</feature>
<feature type="transmembrane region" description="Helical" evidence="1">
    <location>
        <begin position="20"/>
        <end position="41"/>
    </location>
</feature>
<feature type="transmembrane region" description="Helical" evidence="1">
    <location>
        <begin position="172"/>
        <end position="191"/>
    </location>
</feature>
<feature type="transmembrane region" description="Helical" evidence="1">
    <location>
        <begin position="96"/>
        <end position="120"/>
    </location>
</feature>
<evidence type="ECO:0000313" key="2">
    <source>
        <dbReference type="EMBL" id="WZU67789.2"/>
    </source>
</evidence>
<keyword evidence="3" id="KW-1185">Reference proteome</keyword>
<proteinExistence type="predicted"/>
<evidence type="ECO:0000313" key="3">
    <source>
        <dbReference type="Proteomes" id="UP001470809"/>
    </source>
</evidence>
<dbReference type="InterPro" id="IPR025495">
    <property type="entry name" value="DUF4386"/>
</dbReference>
<dbReference type="KEGG" id="yrh:AABB31_02155"/>
<reference evidence="3" key="1">
    <citation type="submission" date="2024-04" db="EMBL/GenBank/DDBJ databases">
        <title>Phylogenomic analyses of a clade within the roseobacter group suggest taxonomic reassignments of species of the genera Aestuariivita, Citreicella, Loktanella, Nautella, Pelagibaca, Ruegeria, Thalassobius, Thiobacimonas and Tropicibacter, and the proposal o.</title>
        <authorList>
            <person name="Jeon C.O."/>
        </authorList>
    </citation>
    <scope>NUCLEOTIDE SEQUENCE [LARGE SCALE GENOMIC DNA]</scope>
    <source>
        <strain evidence="3">SS1-5</strain>
    </source>
</reference>
<sequence length="242" mass="26002">MTHQMQTQWDPSAARAAGGLYLAIAICGGFSIGYVPMQIVVAGDPAASAANLLANQGLFRLGVLADSAVILFELAITVILYHLFRQTSPTMAMVALLSRAGMIVIMGVNLLFWVMSYIVLTGPEAFSSDQPHILAQFCFDAHAMGVFVWQLFFGAHLLALGWLVCKSDAVPNFLGWGLFVGAFGYLIQGLVELTFTDIALLDQIIIALLVVVTLSEVSFGLWLLFRGGAPTRKSENQMAAAA</sequence>
<feature type="transmembrane region" description="Helical" evidence="1">
    <location>
        <begin position="147"/>
        <end position="165"/>
    </location>
</feature>
<dbReference type="Pfam" id="PF14329">
    <property type="entry name" value="DUF4386"/>
    <property type="match status" value="1"/>
</dbReference>
<dbReference type="RefSeq" id="WP_373635037.1">
    <property type="nucleotide sequence ID" value="NZ_CP151767.2"/>
</dbReference>
<protein>
    <submittedName>
        <fullName evidence="2">DUF4386 domain-containing protein</fullName>
    </submittedName>
</protein>
<accession>A0AAN0MA33</accession>